<evidence type="ECO:0000256" key="6">
    <source>
        <dbReference type="ARBA" id="ARBA00047068"/>
    </source>
</evidence>
<keyword evidence="5" id="KW-0648">Protein biosynthesis</keyword>
<dbReference type="SMART" id="SM00360">
    <property type="entry name" value="RRM"/>
    <property type="match status" value="2"/>
</dbReference>
<evidence type="ECO:0000256" key="2">
    <source>
        <dbReference type="ARBA" id="ARBA00022490"/>
    </source>
</evidence>
<feature type="domain" description="RRM" evidence="9">
    <location>
        <begin position="305"/>
        <end position="389"/>
    </location>
</feature>
<dbReference type="EMBL" id="JTDY01009581">
    <property type="protein sequence ID" value="KOB63285.1"/>
    <property type="molecule type" value="Genomic_DNA"/>
</dbReference>
<proteinExistence type="predicted"/>
<evidence type="ECO:0000256" key="8">
    <source>
        <dbReference type="SAM" id="MobiDB-lite"/>
    </source>
</evidence>
<feature type="compositionally biased region" description="Basic and acidic residues" evidence="8">
    <location>
        <begin position="1"/>
        <end position="10"/>
    </location>
</feature>
<protein>
    <submittedName>
        <fullName evidence="10">Eukaryotic initiation factor 3B</fullName>
    </submittedName>
</protein>
<dbReference type="InterPro" id="IPR034363">
    <property type="entry name" value="eIF3B_RRM"/>
</dbReference>
<dbReference type="InterPro" id="IPR000504">
    <property type="entry name" value="RRM_dom"/>
</dbReference>
<feature type="domain" description="RRM" evidence="9">
    <location>
        <begin position="61"/>
        <end position="145"/>
    </location>
</feature>
<dbReference type="Pfam" id="PF00076">
    <property type="entry name" value="RRM_1"/>
    <property type="match status" value="2"/>
</dbReference>
<comment type="subunit">
    <text evidence="6">Component of the eukaryotic translation initiation factor 3 (eIF-3) complex. The eIF-3 complex interacts with pix. Interacts with mxt.</text>
</comment>
<feature type="compositionally biased region" description="Acidic residues" evidence="8">
    <location>
        <begin position="261"/>
        <end position="277"/>
    </location>
</feature>
<evidence type="ECO:0000259" key="9">
    <source>
        <dbReference type="PROSITE" id="PS50102"/>
    </source>
</evidence>
<dbReference type="GO" id="GO:0031369">
    <property type="term" value="F:translation initiation factor binding"/>
    <property type="evidence" value="ECO:0007669"/>
    <property type="project" value="InterPro"/>
</dbReference>
<accession>A0A0L7KJK4</accession>
<dbReference type="Proteomes" id="UP000037510">
    <property type="component" value="Unassembled WGS sequence"/>
</dbReference>
<dbReference type="PANTHER" id="PTHR14068:SF0">
    <property type="entry name" value="EUKARYOTIC TRANSLATION INITIATION FACTOR 3 SUBUNIT B"/>
    <property type="match status" value="1"/>
</dbReference>
<dbReference type="Gene3D" id="3.30.70.330">
    <property type="match status" value="2"/>
</dbReference>
<keyword evidence="2" id="KW-0963">Cytoplasm</keyword>
<dbReference type="PROSITE" id="PS50102">
    <property type="entry name" value="RRM"/>
    <property type="match status" value="2"/>
</dbReference>
<evidence type="ECO:0000256" key="5">
    <source>
        <dbReference type="ARBA" id="ARBA00022917"/>
    </source>
</evidence>
<dbReference type="AlphaFoldDB" id="A0A0L7KJK4"/>
<keyword evidence="3 10" id="KW-0396">Initiation factor</keyword>
<evidence type="ECO:0000256" key="7">
    <source>
        <dbReference type="PROSITE-ProRule" id="PRU00176"/>
    </source>
</evidence>
<dbReference type="InterPro" id="IPR011400">
    <property type="entry name" value="EIF3B"/>
</dbReference>
<organism evidence="10 11">
    <name type="scientific">Operophtera brumata</name>
    <name type="common">Winter moth</name>
    <name type="synonym">Phalaena brumata</name>
    <dbReference type="NCBI Taxonomy" id="104452"/>
    <lineage>
        <taxon>Eukaryota</taxon>
        <taxon>Metazoa</taxon>
        <taxon>Ecdysozoa</taxon>
        <taxon>Arthropoda</taxon>
        <taxon>Hexapoda</taxon>
        <taxon>Insecta</taxon>
        <taxon>Pterygota</taxon>
        <taxon>Neoptera</taxon>
        <taxon>Endopterygota</taxon>
        <taxon>Lepidoptera</taxon>
        <taxon>Glossata</taxon>
        <taxon>Ditrysia</taxon>
        <taxon>Geometroidea</taxon>
        <taxon>Geometridae</taxon>
        <taxon>Larentiinae</taxon>
        <taxon>Operophtera</taxon>
    </lineage>
</organism>
<dbReference type="PANTHER" id="PTHR14068">
    <property type="entry name" value="EUKARYOTIC TRANSLATION INITIATION FACTOR 3 EIF3 -RELATED"/>
    <property type="match status" value="1"/>
</dbReference>
<keyword evidence="11" id="KW-1185">Reference proteome</keyword>
<evidence type="ECO:0000256" key="1">
    <source>
        <dbReference type="ARBA" id="ARBA00004496"/>
    </source>
</evidence>
<dbReference type="GO" id="GO:0003743">
    <property type="term" value="F:translation initiation factor activity"/>
    <property type="evidence" value="ECO:0007669"/>
    <property type="project" value="UniProtKB-KW"/>
</dbReference>
<keyword evidence="4 7" id="KW-0694">RNA-binding</keyword>
<dbReference type="InterPro" id="IPR035979">
    <property type="entry name" value="RBD_domain_sf"/>
</dbReference>
<dbReference type="STRING" id="104452.A0A0L7KJK4"/>
<feature type="region of interest" description="Disordered" evidence="8">
    <location>
        <begin position="1"/>
        <end position="44"/>
    </location>
</feature>
<sequence length="500" mass="56790">MAKKKGDEKVNQTPQSDNEEQNFDEEPDFDDPEGFVDDIPDEELLADLLEQKPKESDGYENVIVIDGCPQVGPERLEKLQSVITKIFSKFGKIVNEYYPTQENGATAGFIFLEYSNPQNAAEAVKATNNCKLDKQHTFLVNLFTDFNKYSDIPKEWEPPSPLPFKVQSDLQWYLMDPDAYDQFLIGIGTGVALQVFQNALPEPVVITETQLSFLTFWGNLKRFMNSLWSVTNGESSGPTRYIVKMAKKKGDEKVNQTPQSDNEEQNFDEEPDFDDPEGFVDDIPDEELLADLLEQKPKESDGYENVIVIDGCPQVGPERLEKLQSVITKIFSKFGKIVNEYYPTQENGATAGFIFLEYSNPQNAAEAVKATNNCKLDKQHTFLVNLFTDFNKYSDIPKEWEPPSPLPFKVQSDLQWYLMDPDAYDQFLIGIGTGVALQVFQNALPEPVVFPPPDEYVTWPIFRWSKDDKYFARLGQDVLSVYETPGFGLLDKKSIKIPGI</sequence>
<dbReference type="SUPFAM" id="SSF54928">
    <property type="entry name" value="RNA-binding domain, RBD"/>
    <property type="match status" value="1"/>
</dbReference>
<dbReference type="CDD" id="cd12278">
    <property type="entry name" value="RRM_eIF3B"/>
    <property type="match status" value="2"/>
</dbReference>
<feature type="non-terminal residue" evidence="10">
    <location>
        <position position="500"/>
    </location>
</feature>
<reference evidence="10 11" key="1">
    <citation type="journal article" date="2015" name="Genome Biol. Evol.">
        <title>The genome of winter moth (Operophtera brumata) provides a genomic perspective on sexual dimorphism and phenology.</title>
        <authorList>
            <person name="Derks M.F."/>
            <person name="Smit S."/>
            <person name="Salis L."/>
            <person name="Schijlen E."/>
            <person name="Bossers A."/>
            <person name="Mateman C."/>
            <person name="Pijl A.S."/>
            <person name="de Ridder D."/>
            <person name="Groenen M.A."/>
            <person name="Visser M.E."/>
            <person name="Megens H.J."/>
        </authorList>
    </citation>
    <scope>NUCLEOTIDE SEQUENCE [LARGE SCALE GENOMIC DNA]</scope>
    <source>
        <strain evidence="10">WM2013NL</strain>
        <tissue evidence="10">Head and thorax</tissue>
    </source>
</reference>
<comment type="caution">
    <text evidence="10">The sequence shown here is derived from an EMBL/GenBank/DDBJ whole genome shotgun (WGS) entry which is preliminary data.</text>
</comment>
<dbReference type="GO" id="GO:0005852">
    <property type="term" value="C:eukaryotic translation initiation factor 3 complex"/>
    <property type="evidence" value="ECO:0007669"/>
    <property type="project" value="InterPro"/>
</dbReference>
<evidence type="ECO:0000256" key="4">
    <source>
        <dbReference type="ARBA" id="ARBA00022884"/>
    </source>
</evidence>
<evidence type="ECO:0000313" key="10">
    <source>
        <dbReference type="EMBL" id="KOB63285.1"/>
    </source>
</evidence>
<feature type="compositionally biased region" description="Acidic residues" evidence="8">
    <location>
        <begin position="17"/>
        <end position="44"/>
    </location>
</feature>
<gene>
    <name evidence="10" type="ORF">OBRU01_24904</name>
</gene>
<comment type="subcellular location">
    <subcellularLocation>
        <location evidence="1">Cytoplasm</location>
    </subcellularLocation>
</comment>
<evidence type="ECO:0000256" key="3">
    <source>
        <dbReference type="ARBA" id="ARBA00022540"/>
    </source>
</evidence>
<feature type="region of interest" description="Disordered" evidence="8">
    <location>
        <begin position="248"/>
        <end position="277"/>
    </location>
</feature>
<name>A0A0L7KJK4_OPEBR</name>
<dbReference type="GO" id="GO:0003723">
    <property type="term" value="F:RNA binding"/>
    <property type="evidence" value="ECO:0007669"/>
    <property type="project" value="UniProtKB-UniRule"/>
</dbReference>
<dbReference type="FunFam" id="3.30.70.330:FF:000235">
    <property type="entry name" value="Eukaryotic translation initiation factor 3 subunit B"/>
    <property type="match status" value="2"/>
</dbReference>
<evidence type="ECO:0000313" key="11">
    <source>
        <dbReference type="Proteomes" id="UP000037510"/>
    </source>
</evidence>
<dbReference type="InterPro" id="IPR012677">
    <property type="entry name" value="Nucleotide-bd_a/b_plait_sf"/>
</dbReference>